<evidence type="ECO:0000259" key="3">
    <source>
        <dbReference type="Pfam" id="PF10145"/>
    </source>
</evidence>
<keyword evidence="2" id="KW-1133">Transmembrane helix</keyword>
<name>A0A109KD20_PSEFL</name>
<evidence type="ECO:0000313" key="5">
    <source>
        <dbReference type="Proteomes" id="UP000063434"/>
    </source>
</evidence>
<feature type="transmembrane region" description="Helical" evidence="2">
    <location>
        <begin position="632"/>
        <end position="652"/>
    </location>
</feature>
<proteinExistence type="predicted"/>
<dbReference type="PATRIC" id="fig|294.195.peg.6934"/>
<protein>
    <submittedName>
        <fullName evidence="4">Phage-related minor tail protein</fullName>
    </submittedName>
</protein>
<feature type="transmembrane region" description="Helical" evidence="2">
    <location>
        <begin position="580"/>
        <end position="602"/>
    </location>
</feature>
<dbReference type="PANTHER" id="PTHR37813">
    <property type="entry name" value="FELS-2 PROPHAGE PROTEIN"/>
    <property type="match status" value="1"/>
</dbReference>
<keyword evidence="1" id="KW-1188">Viral release from host cell</keyword>
<reference evidence="4 5" key="1">
    <citation type="submission" date="2015-05" db="EMBL/GenBank/DDBJ databases">
        <title>A genomic and transcriptomic approach to investigate the blue pigment phenotype in Pseudomonas fluorescens.</title>
        <authorList>
            <person name="Andreani N.A."/>
            <person name="Cardazzo B."/>
        </authorList>
    </citation>
    <scope>NUCLEOTIDE SEQUENCE [LARGE SCALE GENOMIC DNA]</scope>
    <source>
        <strain evidence="4 5">Ps_40</strain>
    </source>
</reference>
<sequence length="881" mass="91177">MASTVVAGLRIAASASGMSVFSGAQKTLLGLKTVTETLNAKNIELGQSIKKSMGTGGVQAVAALNAQYLRLSQSIDKARINQEQLQSRLARRDQLKTDRSNLRSGALETLAVGVAAVLPVKLAIDYESAMADVKKVVNFDTPDGFNILRNEILELTRVLPLAASDLASIAASGGQLGVASTDLKQFTTTVAKMATAFDMSAEAAGDSMAKLANVYRIPIKEIDRLGDAINELSNSSPAKASDIVNALGRIGGVSKAFGLTETQAAALSNTFISLGKTPEVAATAINGMLIKLQTAEKQGNKFQDALESINISASDLKTAIGKDAQGALSDFLGTVNLVPKADRMGLLVDLFGLEYADDVAVLAGSMETYAGSLALIKDASNYKGSMEKEFQARAATTANNLQLLKNGLTELGINLGATVLPRLNELINTVRPVFTSFATWAKENTGLVGGILKLVTGAVALRLGFIALSYGASLGASALNGVGIAMSVASGKMAVLNTSIIATRMAPLITGTNGLKAALPGLSGGMALLGSVIAATPIGWIVAGIAAVAAGGLLIYKYWEPIKAWTGGFFGGLMEGLRPLSDAFSAAFAPLAPLVAGLGSLIKPVIQWFSELFSPVQMSGEALGQASSSGMAFGRVLGAVISGLMTPVRWLLEGIGEIPKAFNGGLGSVAALITNFSPLGLFYRAFAGVMSYFNVELPAKFTDFGGMLISGLVEGIRNKLGSVKDSILGMGDSIKSWFSGALDIHSPSRVFIGYGGNLSEGAALGVVGQMGLVRKAVLGMAAATAVTLSPPLLAAPSAPALSNQAQAYASATQASALARGPIAGDSGGGITVHLTQNFTISGGSSSTKEQVLQAGRQGYDEFMRNMEIFEHDRRRRSYRPT</sequence>
<evidence type="ECO:0000256" key="1">
    <source>
        <dbReference type="ARBA" id="ARBA00022612"/>
    </source>
</evidence>
<organism evidence="4 5">
    <name type="scientific">Pseudomonas fluorescens</name>
    <dbReference type="NCBI Taxonomy" id="294"/>
    <lineage>
        <taxon>Bacteria</taxon>
        <taxon>Pseudomonadati</taxon>
        <taxon>Pseudomonadota</taxon>
        <taxon>Gammaproteobacteria</taxon>
        <taxon>Pseudomonadales</taxon>
        <taxon>Pseudomonadaceae</taxon>
        <taxon>Pseudomonas</taxon>
    </lineage>
</organism>
<dbReference type="EMBL" id="LCYC01000103">
    <property type="protein sequence ID" value="KWV66756.1"/>
    <property type="molecule type" value="Genomic_DNA"/>
</dbReference>
<comment type="caution">
    <text evidence="4">The sequence shown here is derived from an EMBL/GenBank/DDBJ whole genome shotgun (WGS) entry which is preliminary data.</text>
</comment>
<dbReference type="AlphaFoldDB" id="A0A109KD20"/>
<keyword evidence="2" id="KW-0472">Membrane</keyword>
<feature type="domain" description="Phage tail tape measure protein" evidence="3">
    <location>
        <begin position="150"/>
        <end position="352"/>
    </location>
</feature>
<evidence type="ECO:0000256" key="2">
    <source>
        <dbReference type="SAM" id="Phobius"/>
    </source>
</evidence>
<accession>A0A109KD20</accession>
<dbReference type="NCBIfam" id="TIGR01760">
    <property type="entry name" value="tape_meas_TP901"/>
    <property type="match status" value="1"/>
</dbReference>
<gene>
    <name evidence="4" type="ORF">PFL603g_06521</name>
</gene>
<dbReference type="PANTHER" id="PTHR37813:SF1">
    <property type="entry name" value="FELS-2 PROPHAGE PROTEIN"/>
    <property type="match status" value="1"/>
</dbReference>
<keyword evidence="2" id="KW-0812">Transmembrane</keyword>
<feature type="transmembrane region" description="Helical" evidence="2">
    <location>
        <begin position="664"/>
        <end position="686"/>
    </location>
</feature>
<dbReference type="Pfam" id="PF10145">
    <property type="entry name" value="PhageMin_Tail"/>
    <property type="match status" value="1"/>
</dbReference>
<evidence type="ECO:0000313" key="4">
    <source>
        <dbReference type="EMBL" id="KWV66756.1"/>
    </source>
</evidence>
<dbReference type="InterPro" id="IPR010090">
    <property type="entry name" value="Phage_tape_meas"/>
</dbReference>
<feature type="transmembrane region" description="Helical" evidence="2">
    <location>
        <begin position="538"/>
        <end position="559"/>
    </location>
</feature>
<dbReference type="RefSeq" id="WP_081089525.1">
    <property type="nucleotide sequence ID" value="NZ_LCYC01000103.1"/>
</dbReference>
<dbReference type="Proteomes" id="UP000063434">
    <property type="component" value="Unassembled WGS sequence"/>
</dbReference>